<name>A0ACB8ZPJ5_CICIN</name>
<reference evidence="2" key="1">
    <citation type="journal article" date="2022" name="Mol. Ecol. Resour.">
        <title>The genomes of chicory, endive, great burdock and yacon provide insights into Asteraceae palaeo-polyploidization history and plant inulin production.</title>
        <authorList>
            <person name="Fan W."/>
            <person name="Wang S."/>
            <person name="Wang H."/>
            <person name="Wang A."/>
            <person name="Jiang F."/>
            <person name="Liu H."/>
            <person name="Zhao H."/>
            <person name="Xu D."/>
            <person name="Zhang Y."/>
        </authorList>
    </citation>
    <scope>NUCLEOTIDE SEQUENCE [LARGE SCALE GENOMIC DNA]</scope>
    <source>
        <strain evidence="2">cv. Punajuju</strain>
    </source>
</reference>
<proteinExistence type="predicted"/>
<reference evidence="1 2" key="2">
    <citation type="journal article" date="2022" name="Mol. Ecol. Resour.">
        <title>The genomes of chicory, endive, great burdock and yacon provide insights into Asteraceae paleo-polyploidization history and plant inulin production.</title>
        <authorList>
            <person name="Fan W."/>
            <person name="Wang S."/>
            <person name="Wang H."/>
            <person name="Wang A."/>
            <person name="Jiang F."/>
            <person name="Liu H."/>
            <person name="Zhao H."/>
            <person name="Xu D."/>
            <person name="Zhang Y."/>
        </authorList>
    </citation>
    <scope>NUCLEOTIDE SEQUENCE [LARGE SCALE GENOMIC DNA]</scope>
    <source>
        <strain evidence="2">cv. Punajuju</strain>
        <tissue evidence="1">Leaves</tissue>
    </source>
</reference>
<sequence length="1068" mass="122166">MYSNFSSDSELHMMAVSSQYTPSRKLKAPQNVPGEGEELEDMMHDDLISPGIAASRYRSLMLEALLQFSGEGEELEVMTHDDYRMDHVHSNDSSPTEESSIETCIDSEIWFPSEAEDPEDDIESGVAIYDDIEKWPRGVFMSHPGDDEQSWSYRIKNVIIRKLIVDGKAKFMERLTDHLMHMGVSGDNIWLDIVTELSWEAVSYLTPDAFLGKVVNPNSYVKVKCIATSSQNQSKAFERIGLKIFLKGSHSDELKRIKVFVQALVFLAYDLIREALFYLKESVTRKTIFSNCNESLKEHKDDITAVLGSRGLSVSISRRNATRGTACKQSLSDIKLYRNFDMPIHFFLVDDLFNQKLLCGTCNELPEAHIHYFTHHDKRFTVQVKRLPSDKQLPGANEGKLWTWGYCHQCKKSTKRALLPARILIPSFRKILKNAFKDSSSWERILGCGHLQKDVSAFLGLGYMVAMIRYSRVPAYSVSLPLRNIEFSDSMEGHFLQKEVEDVHHEGRSIFAEVEDSLKKMEDNLVGSTWNLEGSCKRLSDIKEMLKQEQHQFEVDMSNVSANKRYKPLHLNHIHWKLSLHSHIWDQRFSSLERMVATQTCGKKKSCFEEKDTSVCGGYGVRSLKSADPQGWMWRPFSEIESIYLKDRQEGYLPRYEASSSHKTESVIYKRIIEEGSRLHFPVGGTNNNHIVSDYEDELSSIIACALASPEDRKKSSDVISYQSLQNISSFRSLDWCCFNFLMGRDGSSFCNPSEESVYSIFDGLQWLDRSSYLHPVISMGRSANRAKYSVACLFPKEFLHLRSQCGLSEVDYISSLSRCKPWDAKGGKSKCFFAKTLDDRFIIKQINSTEFYSFHEFGLAYFPYMNNASETCLAKILGVYQVTDKKSGAKYDLMVQENIAYGRKFARLYDLKGALYGRFNPATDGAGEVLLDQNFVFDMNVSPLHVNWKAECNLQQAVWNDTSFLHFINVMDYSLLVGVDAENEELVCGIIDYVRPYTLDKQLESLFKTRFVVPKNHLPTIIPPEEYKKRFRMSVGYYVNDPISGNPLQEYKKVHPLAQICSGPTTL</sequence>
<dbReference type="EMBL" id="CM042016">
    <property type="protein sequence ID" value="KAI3699234.1"/>
    <property type="molecule type" value="Genomic_DNA"/>
</dbReference>
<dbReference type="Proteomes" id="UP001055811">
    <property type="component" value="Linkage Group LG08"/>
</dbReference>
<comment type="caution">
    <text evidence="1">The sequence shown here is derived from an EMBL/GenBank/DDBJ whole genome shotgun (WGS) entry which is preliminary data.</text>
</comment>
<evidence type="ECO:0000313" key="2">
    <source>
        <dbReference type="Proteomes" id="UP001055811"/>
    </source>
</evidence>
<evidence type="ECO:0000313" key="1">
    <source>
        <dbReference type="EMBL" id="KAI3699234.1"/>
    </source>
</evidence>
<gene>
    <name evidence="1" type="ORF">L2E82_43389</name>
</gene>
<protein>
    <submittedName>
        <fullName evidence="1">Uncharacterized protein</fullName>
    </submittedName>
</protein>
<keyword evidence="2" id="KW-1185">Reference proteome</keyword>
<organism evidence="1 2">
    <name type="scientific">Cichorium intybus</name>
    <name type="common">Chicory</name>
    <dbReference type="NCBI Taxonomy" id="13427"/>
    <lineage>
        <taxon>Eukaryota</taxon>
        <taxon>Viridiplantae</taxon>
        <taxon>Streptophyta</taxon>
        <taxon>Embryophyta</taxon>
        <taxon>Tracheophyta</taxon>
        <taxon>Spermatophyta</taxon>
        <taxon>Magnoliopsida</taxon>
        <taxon>eudicotyledons</taxon>
        <taxon>Gunneridae</taxon>
        <taxon>Pentapetalae</taxon>
        <taxon>asterids</taxon>
        <taxon>campanulids</taxon>
        <taxon>Asterales</taxon>
        <taxon>Asteraceae</taxon>
        <taxon>Cichorioideae</taxon>
        <taxon>Cichorieae</taxon>
        <taxon>Cichoriinae</taxon>
        <taxon>Cichorium</taxon>
    </lineage>
</organism>
<accession>A0ACB8ZPJ5</accession>